<accession>A0A9Q3FHS0</accession>
<dbReference type="EMBL" id="AVOT02044896">
    <property type="protein sequence ID" value="MBW0540243.1"/>
    <property type="molecule type" value="Genomic_DNA"/>
</dbReference>
<evidence type="ECO:0000313" key="2">
    <source>
        <dbReference type="EMBL" id="MBW0540243.1"/>
    </source>
</evidence>
<reference evidence="2" key="1">
    <citation type="submission" date="2021-03" db="EMBL/GenBank/DDBJ databases">
        <title>Draft genome sequence of rust myrtle Austropuccinia psidii MF-1, a brazilian biotype.</title>
        <authorList>
            <person name="Quecine M.C."/>
            <person name="Pachon D.M.R."/>
            <person name="Bonatelli M.L."/>
            <person name="Correr F.H."/>
            <person name="Franceschini L.M."/>
            <person name="Leite T.F."/>
            <person name="Margarido G.R.A."/>
            <person name="Almeida C.A."/>
            <person name="Ferrarezi J.A."/>
            <person name="Labate C.A."/>
        </authorList>
    </citation>
    <scope>NUCLEOTIDE SEQUENCE</scope>
    <source>
        <strain evidence="2">MF-1</strain>
    </source>
</reference>
<dbReference type="Proteomes" id="UP000765509">
    <property type="component" value="Unassembled WGS sequence"/>
</dbReference>
<name>A0A9Q3FHS0_9BASI</name>
<protein>
    <submittedName>
        <fullName evidence="2">Uncharacterized protein</fullName>
    </submittedName>
</protein>
<proteinExistence type="predicted"/>
<organism evidence="2 3">
    <name type="scientific">Austropuccinia psidii MF-1</name>
    <dbReference type="NCBI Taxonomy" id="1389203"/>
    <lineage>
        <taxon>Eukaryota</taxon>
        <taxon>Fungi</taxon>
        <taxon>Dikarya</taxon>
        <taxon>Basidiomycota</taxon>
        <taxon>Pucciniomycotina</taxon>
        <taxon>Pucciniomycetes</taxon>
        <taxon>Pucciniales</taxon>
        <taxon>Sphaerophragmiaceae</taxon>
        <taxon>Austropuccinia</taxon>
    </lineage>
</organism>
<dbReference type="AlphaFoldDB" id="A0A9Q3FHS0"/>
<sequence>MATHNTRKPQSSASIEGKPTLNTCGGMITIMKPVLTSKEKFTKAVGNKFVNCTVKESLQSQGTFQRKEQKFSEPQDLFLDTMAAGRTLRKMGPSLPFTFKFNMTLKPEDWKDMDQVLQLHQPLKELFQWIMENKSLNLESHLEKLGESCHKIFLKEITFKDIREITKGWHLNRYFRLLEERGATIRGNRATIKAIEEQLNFKDNTPINSPSQGVVVSRRREESKGKKKPPLTRGIKVRPHDLEAVGISERNTQEHKISLNTPDRISSPTSRNDISLRINTVFSHLRVT</sequence>
<evidence type="ECO:0000313" key="3">
    <source>
        <dbReference type="Proteomes" id="UP000765509"/>
    </source>
</evidence>
<comment type="caution">
    <text evidence="2">The sequence shown here is derived from an EMBL/GenBank/DDBJ whole genome shotgun (WGS) entry which is preliminary data.</text>
</comment>
<feature type="compositionally biased region" description="Polar residues" evidence="1">
    <location>
        <begin position="258"/>
        <end position="271"/>
    </location>
</feature>
<keyword evidence="3" id="KW-1185">Reference proteome</keyword>
<feature type="region of interest" description="Disordered" evidence="1">
    <location>
        <begin position="250"/>
        <end position="271"/>
    </location>
</feature>
<evidence type="ECO:0000256" key="1">
    <source>
        <dbReference type="SAM" id="MobiDB-lite"/>
    </source>
</evidence>
<gene>
    <name evidence="2" type="ORF">O181_079958</name>
</gene>